<feature type="region of interest" description="Disordered" evidence="9">
    <location>
        <begin position="23"/>
        <end position="53"/>
    </location>
</feature>
<dbReference type="PRINTS" id="PR01333">
    <property type="entry name" value="2POREKCHANEL"/>
</dbReference>
<keyword evidence="6 10" id="KW-0472">Membrane</keyword>
<evidence type="ECO:0000256" key="7">
    <source>
        <dbReference type="ARBA" id="ARBA00023303"/>
    </source>
</evidence>
<evidence type="ECO:0000259" key="11">
    <source>
        <dbReference type="Pfam" id="PF07885"/>
    </source>
</evidence>
<dbReference type="AlphaFoldDB" id="A0A4U8UWR5"/>
<feature type="domain" description="Potassium channel" evidence="11">
    <location>
        <begin position="376"/>
        <end position="449"/>
    </location>
</feature>
<comment type="subcellular location">
    <subcellularLocation>
        <location evidence="1">Membrane</location>
        <topology evidence="1">Multi-pass membrane protein</topology>
    </subcellularLocation>
</comment>
<protein>
    <recommendedName>
        <fullName evidence="11">Potassium channel domain-containing protein</fullName>
    </recommendedName>
</protein>
<feature type="domain" description="Potassium channel" evidence="11">
    <location>
        <begin position="225"/>
        <end position="277"/>
    </location>
</feature>
<evidence type="ECO:0000256" key="6">
    <source>
        <dbReference type="ARBA" id="ARBA00023136"/>
    </source>
</evidence>
<keyword evidence="13" id="KW-1185">Reference proteome</keyword>
<feature type="region of interest" description="Disordered" evidence="9">
    <location>
        <begin position="475"/>
        <end position="511"/>
    </location>
</feature>
<dbReference type="GO" id="GO:0015271">
    <property type="term" value="F:outward rectifier potassium channel activity"/>
    <property type="evidence" value="ECO:0007669"/>
    <property type="project" value="TreeGrafter"/>
</dbReference>
<keyword evidence="4 10" id="KW-1133">Transmembrane helix</keyword>
<dbReference type="GO" id="GO:0030322">
    <property type="term" value="P:stabilization of membrane potential"/>
    <property type="evidence" value="ECO:0007669"/>
    <property type="project" value="TreeGrafter"/>
</dbReference>
<dbReference type="PANTHER" id="PTHR11003">
    <property type="entry name" value="POTASSIUM CHANNEL, SUBFAMILY K"/>
    <property type="match status" value="1"/>
</dbReference>
<proteinExistence type="inferred from homology"/>
<evidence type="ECO:0000256" key="1">
    <source>
        <dbReference type="ARBA" id="ARBA00004141"/>
    </source>
</evidence>
<name>A0A4U8UWR5_STECR</name>
<evidence type="ECO:0000256" key="8">
    <source>
        <dbReference type="RuleBase" id="RU003857"/>
    </source>
</evidence>
<evidence type="ECO:0000313" key="12">
    <source>
        <dbReference type="EMBL" id="TMS36577.1"/>
    </source>
</evidence>
<evidence type="ECO:0000256" key="4">
    <source>
        <dbReference type="ARBA" id="ARBA00022989"/>
    </source>
</evidence>
<dbReference type="GO" id="GO:0005886">
    <property type="term" value="C:plasma membrane"/>
    <property type="evidence" value="ECO:0007669"/>
    <property type="project" value="TreeGrafter"/>
</dbReference>
<sequence>MVNIDGQHLLCVEDDAMLPSTSFSSGINRSLSSPDMQMEKRHNRSPRANGCVPEQKSLDYCTMLLNEPEPSSTPPKPVAKDQKNGALIKGAVKMISYKKRISMSSIHSDSKGHLLHNVGKTLQRTHSHLKRTRLLHVFYLLALPVYTTLGAFVFQALDGEHDDNMKFLYEHRCQEQRSSRLHKMRETCLTSGVDCFSEMENYLLEVEHCYRKWHEVNRTITHPMSDFSNAFIYAFSVYTTIGYGNMAADSVACRIATLIYGAFGIPLFFAFVKEEGNLCRNCFIRGYNTVKRWRKQNCSRTKTKGEQLVASDDETKLRSIDFPDLPKSRTTVAILVDNEAREARTTRKESRNSLSDQNKYCSSSAEQKRVFLCGVIVFVLYLLAVSGVFACTTEWDFFTSFYFLFNSVALIGFGDVFPSQPRIILVNMIFIILGVVLFSMCYFILQEEIREKAFEASRKARMSISKYSHTIMQHTKTQWSRRNSPAFDGASSSPEEPTNFERLKKRRQSAPAVSLNVPLDLKLHS</sequence>
<reference evidence="12 13" key="1">
    <citation type="journal article" date="2015" name="Genome Biol.">
        <title>Comparative genomics of Steinernema reveals deeply conserved gene regulatory networks.</title>
        <authorList>
            <person name="Dillman A.R."/>
            <person name="Macchietto M."/>
            <person name="Porter C.F."/>
            <person name="Rogers A."/>
            <person name="Williams B."/>
            <person name="Antoshechkin I."/>
            <person name="Lee M.M."/>
            <person name="Goodwin Z."/>
            <person name="Lu X."/>
            <person name="Lewis E.E."/>
            <person name="Goodrich-Blair H."/>
            <person name="Stock S.P."/>
            <person name="Adams B.J."/>
            <person name="Sternberg P.W."/>
            <person name="Mortazavi A."/>
        </authorList>
    </citation>
    <scope>NUCLEOTIDE SEQUENCE [LARGE SCALE GENOMIC DNA]</scope>
    <source>
        <strain evidence="12 13">ALL</strain>
    </source>
</reference>
<dbReference type="InterPro" id="IPR003280">
    <property type="entry name" value="2pore_dom_K_chnl"/>
</dbReference>
<feature type="transmembrane region" description="Helical" evidence="10">
    <location>
        <begin position="255"/>
        <end position="272"/>
    </location>
</feature>
<gene>
    <name evidence="12" type="ORF">L596_003710</name>
</gene>
<reference evidence="12 13" key="2">
    <citation type="journal article" date="2019" name="G3 (Bethesda)">
        <title>Hybrid Assembly of the Genome of the Entomopathogenic Nematode Steinernema carpocapsae Identifies the X-Chromosome.</title>
        <authorList>
            <person name="Serra L."/>
            <person name="Macchietto M."/>
            <person name="Macias-Munoz A."/>
            <person name="McGill C.J."/>
            <person name="Rodriguez I.M."/>
            <person name="Rodriguez B."/>
            <person name="Murad R."/>
            <person name="Mortazavi A."/>
        </authorList>
    </citation>
    <scope>NUCLEOTIDE SEQUENCE [LARGE SCALE GENOMIC DNA]</scope>
    <source>
        <strain evidence="12 13">ALL</strain>
    </source>
</reference>
<keyword evidence="2 8" id="KW-0813">Transport</keyword>
<dbReference type="Pfam" id="PF07885">
    <property type="entry name" value="Ion_trans_2"/>
    <property type="match status" value="2"/>
</dbReference>
<keyword evidence="5 8" id="KW-0406">Ion transport</keyword>
<keyword evidence="3 8" id="KW-0812">Transmembrane</keyword>
<dbReference type="Proteomes" id="UP000298663">
    <property type="component" value="Chromosome X"/>
</dbReference>
<keyword evidence="7 8" id="KW-0407">Ion channel</keyword>
<evidence type="ECO:0000313" key="13">
    <source>
        <dbReference type="Proteomes" id="UP000298663"/>
    </source>
</evidence>
<dbReference type="PANTHER" id="PTHR11003:SF334">
    <property type="entry name" value="FI03418P"/>
    <property type="match status" value="1"/>
</dbReference>
<dbReference type="GO" id="GO:0022841">
    <property type="term" value="F:potassium ion leak channel activity"/>
    <property type="evidence" value="ECO:0007669"/>
    <property type="project" value="TreeGrafter"/>
</dbReference>
<evidence type="ECO:0000256" key="9">
    <source>
        <dbReference type="SAM" id="MobiDB-lite"/>
    </source>
</evidence>
<evidence type="ECO:0000256" key="2">
    <source>
        <dbReference type="ARBA" id="ARBA00022448"/>
    </source>
</evidence>
<dbReference type="Gene3D" id="1.10.287.70">
    <property type="match status" value="1"/>
</dbReference>
<dbReference type="EMBL" id="CM016762">
    <property type="protein sequence ID" value="TMS36577.1"/>
    <property type="molecule type" value="Genomic_DNA"/>
</dbReference>
<comment type="similarity">
    <text evidence="8">Belongs to the two pore domain potassium channel (TC 1.A.1.8) family.</text>
</comment>
<feature type="transmembrane region" description="Helical" evidence="10">
    <location>
        <begin position="134"/>
        <end position="157"/>
    </location>
</feature>
<comment type="caution">
    <text evidence="12">The sequence shown here is derived from an EMBL/GenBank/DDBJ whole genome shotgun (WGS) entry which is preliminary data.</text>
</comment>
<dbReference type="EMBL" id="AZBU02000001">
    <property type="protein sequence ID" value="TMS36577.1"/>
    <property type="molecule type" value="Genomic_DNA"/>
</dbReference>
<feature type="transmembrane region" description="Helical" evidence="10">
    <location>
        <begin position="369"/>
        <end position="390"/>
    </location>
</feature>
<dbReference type="OrthoDB" id="297496at2759"/>
<organism evidence="12 13">
    <name type="scientific">Steinernema carpocapsae</name>
    <name type="common">Entomopathogenic nematode</name>
    <dbReference type="NCBI Taxonomy" id="34508"/>
    <lineage>
        <taxon>Eukaryota</taxon>
        <taxon>Metazoa</taxon>
        <taxon>Ecdysozoa</taxon>
        <taxon>Nematoda</taxon>
        <taxon>Chromadorea</taxon>
        <taxon>Rhabditida</taxon>
        <taxon>Tylenchina</taxon>
        <taxon>Panagrolaimomorpha</taxon>
        <taxon>Strongyloidoidea</taxon>
        <taxon>Steinernematidae</taxon>
        <taxon>Steinernema</taxon>
    </lineage>
</organism>
<dbReference type="InterPro" id="IPR013099">
    <property type="entry name" value="K_chnl_dom"/>
</dbReference>
<accession>A0A4U8UWR5</accession>
<evidence type="ECO:0000256" key="5">
    <source>
        <dbReference type="ARBA" id="ARBA00023065"/>
    </source>
</evidence>
<evidence type="ECO:0000256" key="3">
    <source>
        <dbReference type="ARBA" id="ARBA00022692"/>
    </source>
</evidence>
<feature type="compositionally biased region" description="Polar residues" evidence="9">
    <location>
        <begin position="23"/>
        <end position="35"/>
    </location>
</feature>
<dbReference type="SUPFAM" id="SSF81324">
    <property type="entry name" value="Voltage-gated potassium channels"/>
    <property type="match status" value="2"/>
</dbReference>
<evidence type="ECO:0000256" key="10">
    <source>
        <dbReference type="SAM" id="Phobius"/>
    </source>
</evidence>
<feature type="transmembrane region" description="Helical" evidence="10">
    <location>
        <begin position="423"/>
        <end position="445"/>
    </location>
</feature>